<name>A0AAU8CGZ5_9EURY</name>
<evidence type="ECO:0000313" key="5">
    <source>
        <dbReference type="EMBL" id="XCF18016.1"/>
    </source>
</evidence>
<evidence type="ECO:0000259" key="3">
    <source>
        <dbReference type="Pfam" id="PF26592"/>
    </source>
</evidence>
<dbReference type="AlphaFoldDB" id="A0AAU8CGZ5"/>
<evidence type="ECO:0000256" key="1">
    <source>
        <dbReference type="SAM" id="MobiDB-lite"/>
    </source>
</evidence>
<protein>
    <recommendedName>
        <fullName evidence="6">PrgI family protein</fullName>
    </recommendedName>
</protein>
<dbReference type="InterPro" id="IPR058597">
    <property type="entry name" value="PrgI-like_dom"/>
</dbReference>
<feature type="transmembrane region" description="Helical" evidence="2">
    <location>
        <begin position="30"/>
        <end position="48"/>
    </location>
</feature>
<feature type="domain" description="TraC-like" evidence="4">
    <location>
        <begin position="135"/>
        <end position="343"/>
    </location>
</feature>
<dbReference type="GeneID" id="91108678"/>
<reference evidence="5" key="1">
    <citation type="submission" date="2024-06" db="EMBL/GenBank/DDBJ databases">
        <title>Genome Sequence of an extremely halophilic archaeon isolated from Permian era halite, Salado Formation, Carlsbad, New Mexico: Halobacterium sp. strain NMX12-1.</title>
        <authorList>
            <person name="Sotoa L."/>
            <person name="DasSarma P."/>
            <person name="Anton B.P."/>
            <person name="Vincze T."/>
            <person name="Verma I."/>
            <person name="Eralp B."/>
            <person name="Powers D.W."/>
            <person name="Dozier B.L."/>
            <person name="Roberts R.J."/>
            <person name="DasSarma S."/>
        </authorList>
    </citation>
    <scope>NUCLEOTIDE SEQUENCE</scope>
    <source>
        <strain evidence="5">NMX12-1</strain>
    </source>
</reference>
<dbReference type="Pfam" id="PF26592">
    <property type="entry name" value="PrgI_like"/>
    <property type="match status" value="1"/>
</dbReference>
<gene>
    <name evidence="5" type="ORF">ABSL23_05975</name>
</gene>
<dbReference type="RefSeq" id="WP_353635357.1">
    <property type="nucleotide sequence ID" value="NZ_CP159204.1"/>
</dbReference>
<dbReference type="InterPro" id="IPR058596">
    <property type="entry name" value="TraC-like_dom"/>
</dbReference>
<dbReference type="KEGG" id="hanx:ABSL23_05975"/>
<keyword evidence="2" id="KW-0472">Membrane</keyword>
<feature type="domain" description="PrgI-like" evidence="3">
    <location>
        <begin position="21"/>
        <end position="96"/>
    </location>
</feature>
<accession>A0AAU8CGZ5</accession>
<feature type="region of interest" description="Disordered" evidence="1">
    <location>
        <begin position="98"/>
        <end position="125"/>
    </location>
</feature>
<dbReference type="Pfam" id="PF26593">
    <property type="entry name" value="TraC-like"/>
    <property type="match status" value="1"/>
</dbReference>
<organism evidence="5">
    <name type="scientific">Halobacterium sp. NMX12-1</name>
    <dbReference type="NCBI Taxonomy" id="3166650"/>
    <lineage>
        <taxon>Archaea</taxon>
        <taxon>Methanobacteriati</taxon>
        <taxon>Methanobacteriota</taxon>
        <taxon>Stenosarchaea group</taxon>
        <taxon>Halobacteria</taxon>
        <taxon>Halobacteriales</taxon>
        <taxon>Halobacteriaceae</taxon>
        <taxon>Halobacterium</taxon>
    </lineage>
</organism>
<sequence length="372" mass="42228">MMVDRDAAARRIMGQFGEEGRIPILNIDEGDVGVLIAFPIVGLLVAGFTGVESLALPLVAGGFGLGVAVLYVSPDHLNAWTWAKDVYRYAKRPRVTFSAPEDETESTGTTRNEGGLANYTPFKPDERTQDLTNVERAWPGAGAIQRQDGAMAAFVEVQPGNMDFAMSDDWAQLQEAGAAFANRELDWPLKFHATTRSFPVEQITETIEDRLNDEDVKQNPIFRALLEEYRETRPQEMRDRGSQQLHYYIGVEVAPLEIYDRYRDEATPAEKLTQFPIVGFLFRPFVTRREDLTEVERRAKMFEKLDERINDVRAEFIQQASGWSARRLSTVELFVLNLAFWNGREHDYGDAGRVVRDHPIMGHSRREGDHDT</sequence>
<evidence type="ECO:0000259" key="4">
    <source>
        <dbReference type="Pfam" id="PF26593"/>
    </source>
</evidence>
<keyword evidence="2" id="KW-1133">Transmembrane helix</keyword>
<dbReference type="EMBL" id="CP159204">
    <property type="protein sequence ID" value="XCF18016.1"/>
    <property type="molecule type" value="Genomic_DNA"/>
</dbReference>
<evidence type="ECO:0008006" key="6">
    <source>
        <dbReference type="Google" id="ProtNLM"/>
    </source>
</evidence>
<proteinExistence type="predicted"/>
<keyword evidence="2" id="KW-0812">Transmembrane</keyword>
<evidence type="ECO:0000256" key="2">
    <source>
        <dbReference type="SAM" id="Phobius"/>
    </source>
</evidence>